<dbReference type="AlphaFoldDB" id="A0A7R9K5G5"/>
<evidence type="ECO:0000256" key="6">
    <source>
        <dbReference type="PROSITE-ProRule" id="PRU01211"/>
    </source>
</evidence>
<keyword evidence="5 6" id="KW-0482">Metalloprotease</keyword>
<dbReference type="PROSITE" id="PS51864">
    <property type="entry name" value="ASTACIN"/>
    <property type="match status" value="1"/>
</dbReference>
<dbReference type="InterPro" id="IPR034035">
    <property type="entry name" value="Astacin-like_dom"/>
</dbReference>
<dbReference type="InterPro" id="IPR006026">
    <property type="entry name" value="Peptidase_Metallo"/>
</dbReference>
<feature type="binding site" evidence="6">
    <location>
        <position position="173"/>
    </location>
    <ligand>
        <name>Zn(2+)</name>
        <dbReference type="ChEBI" id="CHEBI:29105"/>
        <note>catalytic</note>
    </ligand>
</feature>
<dbReference type="PANTHER" id="PTHR10127:SF780">
    <property type="entry name" value="METALLOENDOPEPTIDASE"/>
    <property type="match status" value="1"/>
</dbReference>
<feature type="domain" description="Peptidase M12A" evidence="9">
    <location>
        <begin position="62"/>
        <end position="272"/>
    </location>
</feature>
<dbReference type="Gene3D" id="3.40.390.10">
    <property type="entry name" value="Collagenase (Catalytic Domain)"/>
    <property type="match status" value="1"/>
</dbReference>
<reference evidence="10" key="1">
    <citation type="submission" date="2020-11" db="EMBL/GenBank/DDBJ databases">
        <authorList>
            <person name="Tran Van P."/>
        </authorList>
    </citation>
    <scope>NUCLEOTIDE SEQUENCE</scope>
</reference>
<dbReference type="PRINTS" id="PR00480">
    <property type="entry name" value="ASTACIN"/>
</dbReference>
<protein>
    <recommendedName>
        <fullName evidence="7">Metalloendopeptidase</fullName>
        <ecNumber evidence="7">3.4.24.-</ecNumber>
    </recommendedName>
</protein>
<dbReference type="SMART" id="SM00235">
    <property type="entry name" value="ZnMc"/>
    <property type="match status" value="1"/>
</dbReference>
<organism evidence="10">
    <name type="scientific">Timema genevievae</name>
    <name type="common">Walking stick</name>
    <dbReference type="NCBI Taxonomy" id="629358"/>
    <lineage>
        <taxon>Eukaryota</taxon>
        <taxon>Metazoa</taxon>
        <taxon>Ecdysozoa</taxon>
        <taxon>Arthropoda</taxon>
        <taxon>Hexapoda</taxon>
        <taxon>Insecta</taxon>
        <taxon>Pterygota</taxon>
        <taxon>Neoptera</taxon>
        <taxon>Polyneoptera</taxon>
        <taxon>Phasmatodea</taxon>
        <taxon>Timematodea</taxon>
        <taxon>Timematoidea</taxon>
        <taxon>Timematidae</taxon>
        <taxon>Timema</taxon>
    </lineage>
</organism>
<keyword evidence="4 6" id="KW-0862">Zinc</keyword>
<dbReference type="InterPro" id="IPR001506">
    <property type="entry name" value="Peptidase_M12A"/>
</dbReference>
<comment type="caution">
    <text evidence="6">Lacks conserved residue(s) required for the propagation of feature annotation.</text>
</comment>
<evidence type="ECO:0000256" key="4">
    <source>
        <dbReference type="ARBA" id="ARBA00022833"/>
    </source>
</evidence>
<name>A0A7R9K5G5_TIMGE</name>
<evidence type="ECO:0000256" key="7">
    <source>
        <dbReference type="RuleBase" id="RU361183"/>
    </source>
</evidence>
<dbReference type="SUPFAM" id="SSF55486">
    <property type="entry name" value="Metalloproteases ('zincins'), catalytic domain"/>
    <property type="match status" value="1"/>
</dbReference>
<dbReference type="InterPro" id="IPR024079">
    <property type="entry name" value="MetalloPept_cat_dom_sf"/>
</dbReference>
<evidence type="ECO:0000259" key="9">
    <source>
        <dbReference type="PROSITE" id="PS51864"/>
    </source>
</evidence>
<evidence type="ECO:0000256" key="1">
    <source>
        <dbReference type="ARBA" id="ARBA00022670"/>
    </source>
</evidence>
<dbReference type="PANTHER" id="PTHR10127">
    <property type="entry name" value="DISCOIDIN, CUB, EGF, LAMININ , AND ZINC METALLOPROTEASE DOMAIN CONTAINING"/>
    <property type="match status" value="1"/>
</dbReference>
<keyword evidence="3 6" id="KW-0378">Hydrolase</keyword>
<evidence type="ECO:0000256" key="8">
    <source>
        <dbReference type="SAM" id="MobiDB-lite"/>
    </source>
</evidence>
<dbReference type="GO" id="GO:0008270">
    <property type="term" value="F:zinc ion binding"/>
    <property type="evidence" value="ECO:0007669"/>
    <property type="project" value="UniProtKB-UniRule"/>
</dbReference>
<sequence length="374" mass="41735">MEKARLLTTPDVTTYGEADIALLGECQRRWDRCGTDQIALKASDREKTAYIDRLKEAQGLIRRDVDSDNDEEDDSDMEGETDTDTCAVSAGTYKDREMILSAMDEYHNHTCIKFVQYSGAEPDYIRFVSGNTGCWSSVGRTGGGQDLNLQSPGCLTKKGTAMHEMMHALGFYHEHTRWERDNHVTIHYENIQQGRENNFQKSSKQTTDALGVNYDYRSVMHYSGFAFSANNNPTIESKSLHLKWNASLQKLTVSVKSQVDFAGAVRLDGFPSFLKSIAPRQYSITPTHQLGSDVMRSSRLNQSLACTYLVKLAVSLHHAPTEFAPSEPGVFPMSHCCMSVGTPMLDLGLPQSPCTSSWRDSSNDAKGIYLPCHK</sequence>
<evidence type="ECO:0000256" key="5">
    <source>
        <dbReference type="ARBA" id="ARBA00023049"/>
    </source>
</evidence>
<dbReference type="EC" id="3.4.24.-" evidence="7"/>
<comment type="cofactor">
    <cofactor evidence="6 7">
        <name>Zn(2+)</name>
        <dbReference type="ChEBI" id="CHEBI:29105"/>
    </cofactor>
    <text evidence="6 7">Binds 1 zinc ion per subunit.</text>
</comment>
<feature type="compositionally biased region" description="Acidic residues" evidence="8">
    <location>
        <begin position="67"/>
        <end position="83"/>
    </location>
</feature>
<keyword evidence="1 6" id="KW-0645">Protease</keyword>
<feature type="region of interest" description="Disordered" evidence="8">
    <location>
        <begin position="62"/>
        <end position="83"/>
    </location>
</feature>
<dbReference type="CDD" id="cd04280">
    <property type="entry name" value="ZnMc_astacin_like"/>
    <property type="match status" value="1"/>
</dbReference>
<feature type="binding site" evidence="6">
    <location>
        <position position="167"/>
    </location>
    <ligand>
        <name>Zn(2+)</name>
        <dbReference type="ChEBI" id="CHEBI:29105"/>
        <note>catalytic</note>
    </ligand>
</feature>
<dbReference type="GO" id="GO:0004222">
    <property type="term" value="F:metalloendopeptidase activity"/>
    <property type="evidence" value="ECO:0007669"/>
    <property type="project" value="UniProtKB-UniRule"/>
</dbReference>
<dbReference type="EMBL" id="OE844208">
    <property type="protein sequence ID" value="CAD7604931.1"/>
    <property type="molecule type" value="Genomic_DNA"/>
</dbReference>
<feature type="binding site" evidence="6">
    <location>
        <position position="163"/>
    </location>
    <ligand>
        <name>Zn(2+)</name>
        <dbReference type="ChEBI" id="CHEBI:29105"/>
        <note>catalytic</note>
    </ligand>
</feature>
<proteinExistence type="predicted"/>
<evidence type="ECO:0000313" key="10">
    <source>
        <dbReference type="EMBL" id="CAD7604931.1"/>
    </source>
</evidence>
<dbReference type="GO" id="GO:0006508">
    <property type="term" value="P:proteolysis"/>
    <property type="evidence" value="ECO:0007669"/>
    <property type="project" value="UniProtKB-KW"/>
</dbReference>
<keyword evidence="2 6" id="KW-0479">Metal-binding</keyword>
<evidence type="ECO:0000256" key="3">
    <source>
        <dbReference type="ARBA" id="ARBA00022801"/>
    </source>
</evidence>
<gene>
    <name evidence="10" type="ORF">TGEB3V08_LOCUS9329</name>
</gene>
<dbReference type="Pfam" id="PF01400">
    <property type="entry name" value="Astacin"/>
    <property type="match status" value="1"/>
</dbReference>
<feature type="active site" evidence="6">
    <location>
        <position position="164"/>
    </location>
</feature>
<evidence type="ECO:0000256" key="2">
    <source>
        <dbReference type="ARBA" id="ARBA00022723"/>
    </source>
</evidence>
<accession>A0A7R9K5G5</accession>